<dbReference type="EMBL" id="JAHQCW010000013">
    <property type="protein sequence ID" value="MBU9736764.1"/>
    <property type="molecule type" value="Genomic_DNA"/>
</dbReference>
<reference evidence="7" key="1">
    <citation type="submission" date="2021-06" db="EMBL/GenBank/DDBJ databases">
        <title>Description of novel taxa of the family Lachnospiraceae.</title>
        <authorList>
            <person name="Chaplin A.V."/>
            <person name="Sokolova S.R."/>
            <person name="Pikina A.P."/>
            <person name="Korzhanova M."/>
            <person name="Belova V."/>
            <person name="Korostin D."/>
            <person name="Efimov B.A."/>
        </authorList>
    </citation>
    <scope>NUCLEOTIDE SEQUENCE</scope>
    <source>
        <strain evidence="7">ASD5720</strain>
    </source>
</reference>
<gene>
    <name evidence="6" type="ORF">KTH89_09465</name>
    <name evidence="7" type="ORF">KTH89_09880</name>
</gene>
<evidence type="ECO:0000256" key="3">
    <source>
        <dbReference type="ARBA" id="ARBA00022741"/>
    </source>
</evidence>
<dbReference type="Proteomes" id="UP000712157">
    <property type="component" value="Unassembled WGS sequence"/>
</dbReference>
<dbReference type="GO" id="GO:0005524">
    <property type="term" value="F:ATP binding"/>
    <property type="evidence" value="ECO:0007669"/>
    <property type="project" value="UniProtKB-KW"/>
</dbReference>
<comment type="caution">
    <text evidence="7">The sequence shown here is derived from an EMBL/GenBank/DDBJ whole genome shotgun (WGS) entry which is preliminary data.</text>
</comment>
<evidence type="ECO:0000313" key="6">
    <source>
        <dbReference type="EMBL" id="MBU9736764.1"/>
    </source>
</evidence>
<evidence type="ECO:0000256" key="1">
    <source>
        <dbReference type="ARBA" id="ARBA00005417"/>
    </source>
</evidence>
<dbReference type="AlphaFoldDB" id="A0A949NAU2"/>
<proteinExistence type="inferred from homology"/>
<keyword evidence="3" id="KW-0547">Nucleotide-binding</keyword>
<keyword evidence="8" id="KW-1185">Reference proteome</keyword>
<dbReference type="PANTHER" id="PTHR43335">
    <property type="entry name" value="ABC TRANSPORTER, ATP-BINDING PROTEIN"/>
    <property type="match status" value="1"/>
</dbReference>
<dbReference type="PANTHER" id="PTHR43335:SF4">
    <property type="entry name" value="ABC TRANSPORTER, ATP-BINDING PROTEIN"/>
    <property type="match status" value="1"/>
</dbReference>
<accession>A0A949NAU2</accession>
<dbReference type="GO" id="GO:0016887">
    <property type="term" value="F:ATP hydrolysis activity"/>
    <property type="evidence" value="ECO:0007669"/>
    <property type="project" value="InterPro"/>
</dbReference>
<evidence type="ECO:0000313" key="8">
    <source>
        <dbReference type="Proteomes" id="UP000712157"/>
    </source>
</evidence>
<dbReference type="EMBL" id="JAHQCW010000013">
    <property type="protein sequence ID" value="MBU9736847.1"/>
    <property type="molecule type" value="Genomic_DNA"/>
</dbReference>
<sequence>MKIKHTEIETEQLTKVLHNQKVIDQTDAYFEGGRVYGIQGDSGSGKTVFLSMLCGLVRPTSGSIQINQKLLGTDIMQPDSVGIMIGRPVFLKEYTGFQNLQLLAAVRREISNTHIRKMMDFVKLGSNERRRYGAYTPQMAQRLGIAAAFMEQPDILLLDGATSELDPGGVDMLMDLIRRARERDALIIISDRNEGFLRELSDEIYYLSEGSLSAGA</sequence>
<dbReference type="SMART" id="SM00382">
    <property type="entry name" value="AAA"/>
    <property type="match status" value="1"/>
</dbReference>
<dbReference type="Gene3D" id="3.40.50.300">
    <property type="entry name" value="P-loop containing nucleotide triphosphate hydrolases"/>
    <property type="match status" value="1"/>
</dbReference>
<evidence type="ECO:0000313" key="7">
    <source>
        <dbReference type="EMBL" id="MBU9736847.1"/>
    </source>
</evidence>
<evidence type="ECO:0000256" key="4">
    <source>
        <dbReference type="ARBA" id="ARBA00022840"/>
    </source>
</evidence>
<evidence type="ECO:0000259" key="5">
    <source>
        <dbReference type="PROSITE" id="PS50893"/>
    </source>
</evidence>
<comment type="similarity">
    <text evidence="1">Belongs to the ABC transporter superfamily.</text>
</comment>
<protein>
    <submittedName>
        <fullName evidence="7">ABC transporter ATP-binding protein</fullName>
    </submittedName>
</protein>
<dbReference type="Pfam" id="PF00005">
    <property type="entry name" value="ABC_tran"/>
    <property type="match status" value="1"/>
</dbReference>
<dbReference type="RefSeq" id="WP_238721461.1">
    <property type="nucleotide sequence ID" value="NZ_JAHQCW010000013.1"/>
</dbReference>
<dbReference type="InterPro" id="IPR027417">
    <property type="entry name" value="P-loop_NTPase"/>
</dbReference>
<keyword evidence="4 7" id="KW-0067">ATP-binding</keyword>
<keyword evidence="2" id="KW-0813">Transport</keyword>
<organism evidence="7 8">
    <name type="scientific">Diplocloster agilis</name>
    <dbReference type="NCBI Taxonomy" id="2850323"/>
    <lineage>
        <taxon>Bacteria</taxon>
        <taxon>Bacillati</taxon>
        <taxon>Bacillota</taxon>
        <taxon>Clostridia</taxon>
        <taxon>Lachnospirales</taxon>
        <taxon>Lachnospiraceae</taxon>
        <taxon>Diplocloster</taxon>
    </lineage>
</organism>
<dbReference type="PROSITE" id="PS50893">
    <property type="entry name" value="ABC_TRANSPORTER_2"/>
    <property type="match status" value="1"/>
</dbReference>
<dbReference type="InterPro" id="IPR003593">
    <property type="entry name" value="AAA+_ATPase"/>
</dbReference>
<dbReference type="SUPFAM" id="SSF52540">
    <property type="entry name" value="P-loop containing nucleoside triphosphate hydrolases"/>
    <property type="match status" value="1"/>
</dbReference>
<evidence type="ECO:0000256" key="2">
    <source>
        <dbReference type="ARBA" id="ARBA00022448"/>
    </source>
</evidence>
<dbReference type="InterPro" id="IPR003439">
    <property type="entry name" value="ABC_transporter-like_ATP-bd"/>
</dbReference>
<name>A0A949NAU2_9FIRM</name>
<feature type="domain" description="ABC transporter" evidence="5">
    <location>
        <begin position="8"/>
        <end position="216"/>
    </location>
</feature>